<protein>
    <submittedName>
        <fullName evidence="2">Uncharacterized protein</fullName>
    </submittedName>
</protein>
<proteinExistence type="predicted"/>
<dbReference type="EMBL" id="BGPR01000323">
    <property type="protein sequence ID" value="GBM13139.1"/>
    <property type="molecule type" value="Genomic_DNA"/>
</dbReference>
<accession>A0A4Y2DA68</accession>
<sequence length="121" mass="14184">MPYPYTYRQKFLNSTPLPRTSTSMVLWRCPCTNYNQGEKPCHSHRPDIFIGKNSSLESWVQMTPSRHHSLLRPRQRSNPNGYHHRTPIGPTLCHLTPIGPTQHHRTENGPQSQHRPREKRI</sequence>
<comment type="caution">
    <text evidence="2">The sequence shown here is derived from an EMBL/GenBank/DDBJ whole genome shotgun (WGS) entry which is preliminary data.</text>
</comment>
<evidence type="ECO:0000256" key="1">
    <source>
        <dbReference type="SAM" id="MobiDB-lite"/>
    </source>
</evidence>
<dbReference type="AlphaFoldDB" id="A0A4Y2DA68"/>
<reference evidence="2 3" key="1">
    <citation type="journal article" date="2019" name="Sci. Rep.">
        <title>Orb-weaving spider Araneus ventricosus genome elucidates the spidroin gene catalogue.</title>
        <authorList>
            <person name="Kono N."/>
            <person name="Nakamura H."/>
            <person name="Ohtoshi R."/>
            <person name="Moran D.A.P."/>
            <person name="Shinohara A."/>
            <person name="Yoshida Y."/>
            <person name="Fujiwara M."/>
            <person name="Mori M."/>
            <person name="Tomita M."/>
            <person name="Arakawa K."/>
        </authorList>
    </citation>
    <scope>NUCLEOTIDE SEQUENCE [LARGE SCALE GENOMIC DNA]</scope>
</reference>
<gene>
    <name evidence="2" type="ORF">AVEN_64351_1</name>
</gene>
<keyword evidence="3" id="KW-1185">Reference proteome</keyword>
<evidence type="ECO:0000313" key="2">
    <source>
        <dbReference type="EMBL" id="GBM13139.1"/>
    </source>
</evidence>
<evidence type="ECO:0000313" key="3">
    <source>
        <dbReference type="Proteomes" id="UP000499080"/>
    </source>
</evidence>
<organism evidence="2 3">
    <name type="scientific">Araneus ventricosus</name>
    <name type="common">Orbweaver spider</name>
    <name type="synonym">Epeira ventricosa</name>
    <dbReference type="NCBI Taxonomy" id="182803"/>
    <lineage>
        <taxon>Eukaryota</taxon>
        <taxon>Metazoa</taxon>
        <taxon>Ecdysozoa</taxon>
        <taxon>Arthropoda</taxon>
        <taxon>Chelicerata</taxon>
        <taxon>Arachnida</taxon>
        <taxon>Araneae</taxon>
        <taxon>Araneomorphae</taxon>
        <taxon>Entelegynae</taxon>
        <taxon>Araneoidea</taxon>
        <taxon>Araneidae</taxon>
        <taxon>Araneus</taxon>
    </lineage>
</organism>
<feature type="region of interest" description="Disordered" evidence="1">
    <location>
        <begin position="64"/>
        <end position="121"/>
    </location>
</feature>
<name>A0A4Y2DA68_ARAVE</name>
<feature type="compositionally biased region" description="Basic residues" evidence="1">
    <location>
        <begin position="65"/>
        <end position="75"/>
    </location>
</feature>
<dbReference type="Proteomes" id="UP000499080">
    <property type="component" value="Unassembled WGS sequence"/>
</dbReference>